<sequence length="390" mass="43507">MKLKICSLIVGSLLASSAFANTLSNPEIGIVLDGYYQDGQRNNSERGEGFGLGHTELNMSANIDDKFYGNLTTVIESHGDHTELLLEEAFVQTTAMPYGLSLRAGRFLSDFGYLNNQHLHTDSFVERPAAYRTFLGSHYYDDGVQANLILPTDMYVKFGAEALTGEKMQADGDGSDVGVFTTTFKIGDDISDSSSWQFGLSYLHNRNGMKHDFADDHHAHGDEHDHDHSHGAAVTGKNLYGADFVWKWAPDGNYKYNNFTLATEYMILDALADEQYHDAADNLHAYYVSGVYRFNPSWSAGIRYGEADSYYGHEHHHHGTTHNHGPDIGFHDTQDREVDLMIAWDSSHFGTIRAQYSRVEGIKDGRSQGTDNVFTLQYNMTFGAHGAHAF</sequence>
<evidence type="ECO:0000313" key="3">
    <source>
        <dbReference type="Proteomes" id="UP001059120"/>
    </source>
</evidence>
<dbReference type="RefSeq" id="WP_255232016.1">
    <property type="nucleotide sequence ID" value="NZ_CP090615.1"/>
</dbReference>
<gene>
    <name evidence="2" type="ORF">LZI70_17830</name>
</gene>
<evidence type="ECO:0000256" key="1">
    <source>
        <dbReference type="SAM" id="SignalP"/>
    </source>
</evidence>
<name>A0ABY5G938_VIBPE</name>
<dbReference type="SUPFAM" id="SSF56935">
    <property type="entry name" value="Porins"/>
    <property type="match status" value="1"/>
</dbReference>
<keyword evidence="3" id="KW-1185">Reference proteome</keyword>
<keyword evidence="1" id="KW-0732">Signal</keyword>
<evidence type="ECO:0000313" key="2">
    <source>
        <dbReference type="EMBL" id="UTT86216.1"/>
    </source>
</evidence>
<reference evidence="2" key="1">
    <citation type="submission" date="2022-01" db="EMBL/GenBank/DDBJ databases">
        <title>Alginate degradation mechanism of Vibrio pelagius WXL662.</title>
        <authorList>
            <person name="He X."/>
        </authorList>
    </citation>
    <scope>NUCLEOTIDE SEQUENCE</scope>
    <source>
        <strain evidence="2">WXL662</strain>
    </source>
</reference>
<accession>A0ABY5G938</accession>
<protein>
    <recommendedName>
        <fullName evidence="4">Porin</fullName>
    </recommendedName>
</protein>
<organism evidence="2 3">
    <name type="scientific">Vibrio pelagius</name>
    <dbReference type="NCBI Taxonomy" id="28169"/>
    <lineage>
        <taxon>Bacteria</taxon>
        <taxon>Pseudomonadati</taxon>
        <taxon>Pseudomonadota</taxon>
        <taxon>Gammaproteobacteria</taxon>
        <taxon>Vibrionales</taxon>
        <taxon>Vibrionaceae</taxon>
        <taxon>Vibrio</taxon>
    </lineage>
</organism>
<dbReference type="Proteomes" id="UP001059120">
    <property type="component" value="Chromosome 2"/>
</dbReference>
<feature type="signal peptide" evidence="1">
    <location>
        <begin position="1"/>
        <end position="20"/>
    </location>
</feature>
<proteinExistence type="predicted"/>
<feature type="chain" id="PRO_5046250376" description="Porin" evidence="1">
    <location>
        <begin position="21"/>
        <end position="390"/>
    </location>
</feature>
<dbReference type="InterPro" id="IPR023614">
    <property type="entry name" value="Porin_dom_sf"/>
</dbReference>
<dbReference type="Gene3D" id="2.40.160.10">
    <property type="entry name" value="Porin"/>
    <property type="match status" value="1"/>
</dbReference>
<evidence type="ECO:0008006" key="4">
    <source>
        <dbReference type="Google" id="ProtNLM"/>
    </source>
</evidence>
<dbReference type="EMBL" id="CP090615">
    <property type="protein sequence ID" value="UTT86216.1"/>
    <property type="molecule type" value="Genomic_DNA"/>
</dbReference>